<reference evidence="2 3" key="1">
    <citation type="submission" date="2017-11" db="EMBL/GenBank/DDBJ databases">
        <title>Genomic Encyclopedia of Archaeal and Bacterial Type Strains, Phase II (KMG-II): From Individual Species to Whole Genera.</title>
        <authorList>
            <person name="Goeker M."/>
        </authorList>
    </citation>
    <scope>NUCLEOTIDE SEQUENCE [LARGE SCALE GENOMIC DNA]</scope>
    <source>
        <strain evidence="2 3">DSM 22413</strain>
    </source>
</reference>
<sequence length="146" mass="16155">MNPAEPAAPAVVAQDLRALVSRLRRKLQGLYDRDGLTPSQTALVSRLGKSGPQTASELAVAESVRPQSIAATLAVLDERGLVVRTPDPHDGRRHLVHLSDAGRRQFEGSRRANQEWLARAFDERFTKDERRTVADAIALLERLVEE</sequence>
<dbReference type="InterPro" id="IPR036388">
    <property type="entry name" value="WH-like_DNA-bd_sf"/>
</dbReference>
<dbReference type="PROSITE" id="PS50995">
    <property type="entry name" value="HTH_MARR_2"/>
    <property type="match status" value="1"/>
</dbReference>
<accession>A0A2M8WVT5</accession>
<evidence type="ECO:0000259" key="1">
    <source>
        <dbReference type="PROSITE" id="PS50995"/>
    </source>
</evidence>
<dbReference type="RefSeq" id="WP_100348956.1">
    <property type="nucleotide sequence ID" value="NZ_PGTZ01000006.1"/>
</dbReference>
<keyword evidence="3" id="KW-1185">Reference proteome</keyword>
<dbReference type="Proteomes" id="UP000231586">
    <property type="component" value="Unassembled WGS sequence"/>
</dbReference>
<dbReference type="SUPFAM" id="SSF46785">
    <property type="entry name" value="Winged helix' DNA-binding domain"/>
    <property type="match status" value="1"/>
</dbReference>
<keyword evidence="2" id="KW-0238">DNA-binding</keyword>
<dbReference type="SMART" id="SM00347">
    <property type="entry name" value="HTH_MARR"/>
    <property type="match status" value="1"/>
</dbReference>
<dbReference type="Gene3D" id="1.10.10.10">
    <property type="entry name" value="Winged helix-like DNA-binding domain superfamily/Winged helix DNA-binding domain"/>
    <property type="match status" value="1"/>
</dbReference>
<gene>
    <name evidence="2" type="ORF">CLV34_0884</name>
</gene>
<dbReference type="AlphaFoldDB" id="A0A2M8WVT5"/>
<dbReference type="Pfam" id="PF12802">
    <property type="entry name" value="MarR_2"/>
    <property type="match status" value="1"/>
</dbReference>
<dbReference type="GO" id="GO:0003700">
    <property type="term" value="F:DNA-binding transcription factor activity"/>
    <property type="evidence" value="ECO:0007669"/>
    <property type="project" value="InterPro"/>
</dbReference>
<organism evidence="2 3">
    <name type="scientific">Luteimicrobium subarcticum</name>
    <dbReference type="NCBI Taxonomy" id="620910"/>
    <lineage>
        <taxon>Bacteria</taxon>
        <taxon>Bacillati</taxon>
        <taxon>Actinomycetota</taxon>
        <taxon>Actinomycetes</taxon>
        <taxon>Micrococcales</taxon>
        <taxon>Luteimicrobium</taxon>
    </lineage>
</organism>
<dbReference type="InterPro" id="IPR036390">
    <property type="entry name" value="WH_DNA-bd_sf"/>
</dbReference>
<dbReference type="OrthoDB" id="9815567at2"/>
<evidence type="ECO:0000313" key="3">
    <source>
        <dbReference type="Proteomes" id="UP000231586"/>
    </source>
</evidence>
<feature type="domain" description="HTH marR-type" evidence="1">
    <location>
        <begin position="9"/>
        <end position="145"/>
    </location>
</feature>
<dbReference type="InterPro" id="IPR000835">
    <property type="entry name" value="HTH_MarR-typ"/>
</dbReference>
<dbReference type="Gene3D" id="1.10.287.100">
    <property type="match status" value="1"/>
</dbReference>
<protein>
    <submittedName>
        <fullName evidence="2">DNA-binding MarR family transcriptional regulator</fullName>
    </submittedName>
</protein>
<dbReference type="PANTHER" id="PTHR39515">
    <property type="entry name" value="CONSERVED PROTEIN"/>
    <property type="match status" value="1"/>
</dbReference>
<name>A0A2M8WVT5_9MICO</name>
<evidence type="ECO:0000313" key="2">
    <source>
        <dbReference type="EMBL" id="PJI95032.1"/>
    </source>
</evidence>
<dbReference type="GO" id="GO:0003677">
    <property type="term" value="F:DNA binding"/>
    <property type="evidence" value="ECO:0007669"/>
    <property type="project" value="UniProtKB-KW"/>
</dbReference>
<dbReference type="PANTHER" id="PTHR39515:SF2">
    <property type="entry name" value="HTH-TYPE TRANSCRIPTIONAL REGULATOR RV0880"/>
    <property type="match status" value="1"/>
</dbReference>
<comment type="caution">
    <text evidence="2">The sequence shown here is derived from an EMBL/GenBank/DDBJ whole genome shotgun (WGS) entry which is preliminary data.</text>
</comment>
<dbReference type="InterPro" id="IPR052526">
    <property type="entry name" value="HTH-type_Bedaq_tolerance"/>
</dbReference>
<proteinExistence type="predicted"/>
<dbReference type="EMBL" id="PGTZ01000006">
    <property type="protein sequence ID" value="PJI95032.1"/>
    <property type="molecule type" value="Genomic_DNA"/>
</dbReference>